<evidence type="ECO:0000256" key="9">
    <source>
        <dbReference type="ARBA" id="ARBA00033063"/>
    </source>
</evidence>
<dbReference type="GO" id="GO:0009306">
    <property type="term" value="P:protein secretion"/>
    <property type="evidence" value="ECO:0007669"/>
    <property type="project" value="TreeGrafter"/>
</dbReference>
<proteinExistence type="inferred from homology"/>
<evidence type="ECO:0000256" key="10">
    <source>
        <dbReference type="ARBA" id="ARBA00093548"/>
    </source>
</evidence>
<feature type="domain" description="Bacterial surface antigen (D15)" evidence="11">
    <location>
        <begin position="604"/>
        <end position="904"/>
    </location>
</feature>
<evidence type="ECO:0000256" key="7">
    <source>
        <dbReference type="ARBA" id="ARBA00023136"/>
    </source>
</evidence>
<evidence type="ECO:0000256" key="8">
    <source>
        <dbReference type="ARBA" id="ARBA00023237"/>
    </source>
</evidence>
<dbReference type="EMBL" id="RAXT01000001">
    <property type="protein sequence ID" value="RKG40909.1"/>
    <property type="molecule type" value="Genomic_DNA"/>
</dbReference>
<keyword evidence="8" id="KW-0998">Cell outer membrane</keyword>
<dbReference type="AlphaFoldDB" id="A0A3A8F3H7"/>
<evidence type="ECO:0000256" key="6">
    <source>
        <dbReference type="ARBA" id="ARBA00022729"/>
    </source>
</evidence>
<reference evidence="13 14" key="1">
    <citation type="submission" date="2018-09" db="EMBL/GenBank/DDBJ databases">
        <title>The draft genome of Acinetobacter spp. strains.</title>
        <authorList>
            <person name="Qin J."/>
            <person name="Feng Y."/>
            <person name="Zong Z."/>
        </authorList>
    </citation>
    <scope>NUCLEOTIDE SEQUENCE [LARGE SCALE GENOMIC DNA]</scope>
    <source>
        <strain evidence="13 14">WCHAc060115</strain>
    </source>
</reference>
<dbReference type="GO" id="GO:0009279">
    <property type="term" value="C:cell outer membrane"/>
    <property type="evidence" value="ECO:0007669"/>
    <property type="project" value="UniProtKB-SubCell"/>
</dbReference>
<dbReference type="GO" id="GO:0097347">
    <property type="term" value="C:TAM protein secretion complex"/>
    <property type="evidence" value="ECO:0007669"/>
    <property type="project" value="TreeGrafter"/>
</dbReference>
<evidence type="ECO:0000256" key="4">
    <source>
        <dbReference type="ARBA" id="ARBA00022452"/>
    </source>
</evidence>
<feature type="domain" description="TamA POTRA" evidence="12">
    <location>
        <begin position="249"/>
        <end position="313"/>
    </location>
</feature>
<evidence type="ECO:0000313" key="14">
    <source>
        <dbReference type="Proteomes" id="UP000280405"/>
    </source>
</evidence>
<evidence type="ECO:0000256" key="3">
    <source>
        <dbReference type="ARBA" id="ARBA00015419"/>
    </source>
</evidence>
<keyword evidence="14" id="KW-1185">Reference proteome</keyword>
<evidence type="ECO:0000256" key="5">
    <source>
        <dbReference type="ARBA" id="ARBA00022692"/>
    </source>
</evidence>
<comment type="caution">
    <text evidence="13">The sequence shown here is derived from an EMBL/GenBank/DDBJ whole genome shotgun (WGS) entry which is preliminary data.</text>
</comment>
<sequence>MPAKIKFKKSVLAHCMHLHFDSYHINKLLCASVFLSVFAVPVSYAEPAQGSIKQENQTTEITNTQEQLETAAKQQGLSNEKIDQIDEKIEQSQAATSVDSLSMLQQQEQNLGVQDDFKPIQFDDLEDLPIAPVDPSLANEIFRVAEEAKKEALDFRNGVTQAPEVVVHDATQQEVSEITQAPVNVDQLIQTIHSERDISVERNDTAKTLTDPTLNEAKSEEVKVGFFKGLMNKVIQPQSNVATIPKIMVTVEGGPKVLTDNIKAKLSSFTQEAFLDFNGSVSQLRTLTVQAAQAVGYYNAQFKFSKLDDNHLKVSVVANEPVIVAEQNIEGSGAGANLAQFQVIRVLPDLEIGDIFNHGLYETTKSRITDAAVDNGFFDSHWRLHDVKVEQPQNKAKINLKYETGERYKLGHVEFRMSDPSKPLPIDLKVLESMVPWKDDADYTAWRVNGLANNLTNSRYFNYTLVDAVKPDPIVKPLELPEDLQLLVDQERIAAASFAEQTQVENAKHSDKEVTQTVVDENQFAGTQQADTDPNLRQLQTQQKEKESEEDLLKDKAREEKKIPVIVTLNADRLNSLETGIGFGTDTGVRLRSQYRRAIVNHLGHSFDANFELSQIRQSFDARYNIPYKHPLNDYISLVAGYEREDRGGIGNDLDLIIESAVAGVDRVIKGSRKEWQHIFGVRYRLDRITQNGVVDVDDIPDAFLIPGSNEEQESLLFGYEATKTTSDNRVNPTRGFKQSYKIQMGSESLLTDTDMAIVNTTWKALYSLGKNDNHQFVGGLDVGYIFAKDFQQVPYNLRFFAGGDQSLRGFDYKSLSPVEYGYDVGGQALAVGSVEYNYQFKEGWRAAIFSDVGNAYNKNFSNNTEYSIGLGIRWKSPIGPIRLDLASGISDPDRPIRLHFYIGSQL</sequence>
<dbReference type="InterPro" id="IPR039910">
    <property type="entry name" value="D15-like"/>
</dbReference>
<gene>
    <name evidence="13" type="ORF">D7V20_00530</name>
</gene>
<dbReference type="Proteomes" id="UP000280405">
    <property type="component" value="Unassembled WGS sequence"/>
</dbReference>
<comment type="similarity">
    <text evidence="2">Belongs to the TamA family.</text>
</comment>
<dbReference type="Pfam" id="PF01103">
    <property type="entry name" value="Omp85"/>
    <property type="match status" value="1"/>
</dbReference>
<organism evidence="13 14">
    <name type="scientific">Acinetobacter rongchengensis</name>
    <dbReference type="NCBI Taxonomy" id="2419601"/>
    <lineage>
        <taxon>Bacteria</taxon>
        <taxon>Pseudomonadati</taxon>
        <taxon>Pseudomonadota</taxon>
        <taxon>Gammaproteobacteria</taxon>
        <taxon>Moraxellales</taxon>
        <taxon>Moraxellaceae</taxon>
        <taxon>Acinetobacter</taxon>
    </lineage>
</organism>
<keyword evidence="4" id="KW-1134">Transmembrane beta strand</keyword>
<name>A0A3A8F3H7_9GAMM</name>
<keyword evidence="6" id="KW-0732">Signal</keyword>
<dbReference type="Gene3D" id="3.10.20.310">
    <property type="entry name" value="membrane protein fhac"/>
    <property type="match status" value="3"/>
</dbReference>
<dbReference type="Gene3D" id="2.40.160.50">
    <property type="entry name" value="membrane protein fhac: a member of the omp85/tpsb transporter family"/>
    <property type="match status" value="1"/>
</dbReference>
<dbReference type="InterPro" id="IPR000184">
    <property type="entry name" value="Bac_surfAg_D15"/>
</dbReference>
<comment type="subcellular location">
    <subcellularLocation>
        <location evidence="1">Cell outer membrane</location>
    </subcellularLocation>
</comment>
<dbReference type="PANTHER" id="PTHR12815:SF47">
    <property type="entry name" value="TRANSLOCATION AND ASSEMBLY MODULE SUBUNIT TAMA"/>
    <property type="match status" value="1"/>
</dbReference>
<accession>A0A3A8F3H7</accession>
<dbReference type="Pfam" id="PF17243">
    <property type="entry name" value="POTRA_TamA_1"/>
    <property type="match status" value="1"/>
</dbReference>
<keyword evidence="7" id="KW-0472">Membrane</keyword>
<keyword evidence="5" id="KW-0812">Transmembrane</keyword>
<evidence type="ECO:0000259" key="11">
    <source>
        <dbReference type="Pfam" id="PF01103"/>
    </source>
</evidence>
<evidence type="ECO:0000256" key="2">
    <source>
        <dbReference type="ARBA" id="ARBA00010248"/>
    </source>
</evidence>
<dbReference type="OrthoDB" id="9769707at2"/>
<dbReference type="RefSeq" id="WP_120382407.1">
    <property type="nucleotide sequence ID" value="NZ_RAXT01000001.1"/>
</dbReference>
<evidence type="ECO:0000256" key="1">
    <source>
        <dbReference type="ARBA" id="ARBA00004442"/>
    </source>
</evidence>
<dbReference type="PANTHER" id="PTHR12815">
    <property type="entry name" value="SORTING AND ASSEMBLY MACHINERY SAMM50 PROTEIN FAMILY MEMBER"/>
    <property type="match status" value="1"/>
</dbReference>
<dbReference type="InterPro" id="IPR035243">
    <property type="entry name" value="TamA_POTRA_Dom_1"/>
</dbReference>
<evidence type="ECO:0000259" key="12">
    <source>
        <dbReference type="Pfam" id="PF17243"/>
    </source>
</evidence>
<comment type="subunit">
    <text evidence="10">Interacts with TamB to form the translocation and assembly module (TAM).</text>
</comment>
<protein>
    <recommendedName>
        <fullName evidence="3">Translocation and assembly module subunit TamA</fullName>
    </recommendedName>
    <alternativeName>
        <fullName evidence="9">Autotransporter assembly factor TamA</fullName>
    </alternativeName>
</protein>
<evidence type="ECO:0000313" key="13">
    <source>
        <dbReference type="EMBL" id="RKG40909.1"/>
    </source>
</evidence>